<organism evidence="5 6">
    <name type="scientific">Antrihabitans stalagmiti</name>
    <dbReference type="NCBI Taxonomy" id="2799499"/>
    <lineage>
        <taxon>Bacteria</taxon>
        <taxon>Bacillati</taxon>
        <taxon>Actinomycetota</taxon>
        <taxon>Actinomycetes</taxon>
        <taxon>Mycobacteriales</taxon>
        <taxon>Nocardiaceae</taxon>
        <taxon>Antrihabitans</taxon>
    </lineage>
</organism>
<evidence type="ECO:0000313" key="5">
    <source>
        <dbReference type="EMBL" id="MBJ8342630.1"/>
    </source>
</evidence>
<gene>
    <name evidence="5" type="ORF">JGU71_27445</name>
</gene>
<keyword evidence="2 4" id="KW-0472">Membrane</keyword>
<comment type="subcellular location">
    <subcellularLocation>
        <location evidence="1">Membrane</location>
    </subcellularLocation>
</comment>
<dbReference type="Proteomes" id="UP000655868">
    <property type="component" value="Unassembled WGS sequence"/>
</dbReference>
<dbReference type="PANTHER" id="PTHR37042">
    <property type="entry name" value="OUTER MEMBRANE PROTEIN RV1973"/>
    <property type="match status" value="1"/>
</dbReference>
<keyword evidence="6" id="KW-1185">Reference proteome</keyword>
<comment type="caution">
    <text evidence="5">The sequence shown here is derived from an EMBL/GenBank/DDBJ whole genome shotgun (WGS) entry which is preliminary data.</text>
</comment>
<dbReference type="PANTHER" id="PTHR37042:SF4">
    <property type="entry name" value="OUTER MEMBRANE PROTEIN RV1973"/>
    <property type="match status" value="1"/>
</dbReference>
<feature type="compositionally biased region" description="Basic and acidic residues" evidence="3">
    <location>
        <begin position="1"/>
        <end position="26"/>
    </location>
</feature>
<feature type="region of interest" description="Disordered" evidence="3">
    <location>
        <begin position="1"/>
        <end position="101"/>
    </location>
</feature>
<name>A0A934U6J0_9NOCA</name>
<feature type="compositionally biased region" description="Pro residues" evidence="3">
    <location>
        <begin position="279"/>
        <end position="306"/>
    </location>
</feature>
<dbReference type="EMBL" id="JAEMNV010000012">
    <property type="protein sequence ID" value="MBJ8342630.1"/>
    <property type="molecule type" value="Genomic_DNA"/>
</dbReference>
<dbReference type="GO" id="GO:0016020">
    <property type="term" value="C:membrane"/>
    <property type="evidence" value="ECO:0007669"/>
    <property type="project" value="UniProtKB-SubCell"/>
</dbReference>
<keyword evidence="4" id="KW-0812">Transmembrane</keyword>
<evidence type="ECO:0000256" key="3">
    <source>
        <dbReference type="SAM" id="MobiDB-lite"/>
    </source>
</evidence>
<evidence type="ECO:0000256" key="1">
    <source>
        <dbReference type="ARBA" id="ARBA00004370"/>
    </source>
</evidence>
<evidence type="ECO:0000256" key="2">
    <source>
        <dbReference type="ARBA" id="ARBA00023136"/>
    </source>
</evidence>
<feature type="region of interest" description="Disordered" evidence="3">
    <location>
        <begin position="258"/>
        <end position="306"/>
    </location>
</feature>
<accession>A0A934U6J0</accession>
<dbReference type="AlphaFoldDB" id="A0A934U6J0"/>
<feature type="transmembrane region" description="Helical" evidence="4">
    <location>
        <begin position="109"/>
        <end position="131"/>
    </location>
</feature>
<proteinExistence type="predicted"/>
<sequence>MTDEPKSEDVEPEGSKAPDAKSEAAKPEAANTEAAKPVEVTKTPATTPAKKAAPAAKAAATAKATAAKSTATKATSTKATATKATSTKAAAAKPKPAKSGSGFLSDKKLVAVAALAAVALIAAVVFGALLWNNQRNVTARDEAKDAACAYAKVVLDIDYDNFDQYVTDVLAGATGDWKEQFQQDTATYKDVFTKAQIVSKAETVDCGVKSGDTEKASVVVAIGRSITGVLTQGQPQPSQVAMVMDLEKIGDSWIASNIDAPLFGPESSDTPAPGDPGQQPAPAPAPAPVPAPAEQPAPAPAPEPAP</sequence>
<protein>
    <recommendedName>
        <fullName evidence="7">Mce-associated membrane protein</fullName>
    </recommendedName>
</protein>
<feature type="compositionally biased region" description="Low complexity" evidence="3">
    <location>
        <begin position="27"/>
        <end position="99"/>
    </location>
</feature>
<dbReference type="RefSeq" id="WP_199708294.1">
    <property type="nucleotide sequence ID" value="NZ_JAEMNV010000012.1"/>
</dbReference>
<evidence type="ECO:0000256" key="4">
    <source>
        <dbReference type="SAM" id="Phobius"/>
    </source>
</evidence>
<reference evidence="5" key="1">
    <citation type="submission" date="2020-12" db="EMBL/GenBank/DDBJ databases">
        <title>Antrihabitans popcorni sp. nov. and Antrihabitans auranticaus sp. nov., isolated from a larva cave.</title>
        <authorList>
            <person name="Lee S.D."/>
            <person name="Kim I.S."/>
        </authorList>
    </citation>
    <scope>NUCLEOTIDE SEQUENCE</scope>
    <source>
        <strain evidence="5">YC3-6</strain>
    </source>
</reference>
<evidence type="ECO:0000313" key="6">
    <source>
        <dbReference type="Proteomes" id="UP000655868"/>
    </source>
</evidence>
<keyword evidence="4" id="KW-1133">Transmembrane helix</keyword>
<evidence type="ECO:0008006" key="7">
    <source>
        <dbReference type="Google" id="ProtNLM"/>
    </source>
</evidence>